<dbReference type="Proteomes" id="UP000465360">
    <property type="component" value="Unassembled WGS sequence"/>
</dbReference>
<evidence type="ECO:0000313" key="3">
    <source>
        <dbReference type="EMBL" id="GFG93517.1"/>
    </source>
</evidence>
<dbReference type="EMBL" id="BLKZ01000002">
    <property type="protein sequence ID" value="GFG93517.1"/>
    <property type="molecule type" value="Genomic_DNA"/>
</dbReference>
<keyword evidence="1" id="KW-0812">Transmembrane</keyword>
<accession>A0A7I9YYC7</accession>
<feature type="domain" description="HTH cro/C1-type" evidence="2">
    <location>
        <begin position="12"/>
        <end position="71"/>
    </location>
</feature>
<feature type="transmembrane region" description="Helical" evidence="1">
    <location>
        <begin position="257"/>
        <end position="280"/>
    </location>
</feature>
<gene>
    <name evidence="3" type="ORF">MBOU_55590</name>
</gene>
<dbReference type="SMART" id="SM00530">
    <property type="entry name" value="HTH_XRE"/>
    <property type="match status" value="1"/>
</dbReference>
<dbReference type="AlphaFoldDB" id="A0A7I9YYC7"/>
<dbReference type="InterPro" id="IPR001387">
    <property type="entry name" value="Cro/C1-type_HTH"/>
</dbReference>
<dbReference type="InterPro" id="IPR010982">
    <property type="entry name" value="Lambda_DNA-bd_dom_sf"/>
</dbReference>
<dbReference type="RefSeq" id="WP_163719250.1">
    <property type="nucleotide sequence ID" value="NZ_BLKZ01000002.1"/>
</dbReference>
<reference evidence="3 4" key="1">
    <citation type="journal article" date="2019" name="Emerg. Microbes Infect.">
        <title>Comprehensive subspecies identification of 175 nontuberculous mycobacteria species based on 7547 genomic profiles.</title>
        <authorList>
            <person name="Matsumoto Y."/>
            <person name="Kinjo T."/>
            <person name="Motooka D."/>
            <person name="Nabeya D."/>
            <person name="Jung N."/>
            <person name="Uechi K."/>
            <person name="Horii T."/>
            <person name="Iida T."/>
            <person name="Fujita J."/>
            <person name="Nakamura S."/>
        </authorList>
    </citation>
    <scope>NUCLEOTIDE SEQUENCE [LARGE SCALE GENOMIC DNA]</scope>
    <source>
        <strain evidence="3 4">JCM 30725</strain>
    </source>
</reference>
<keyword evidence="4" id="KW-1185">Reference proteome</keyword>
<dbReference type="GO" id="GO:0003677">
    <property type="term" value="F:DNA binding"/>
    <property type="evidence" value="ECO:0007669"/>
    <property type="project" value="InterPro"/>
</dbReference>
<dbReference type="CDD" id="cd00093">
    <property type="entry name" value="HTH_XRE"/>
    <property type="match status" value="1"/>
</dbReference>
<dbReference type="PROSITE" id="PS50943">
    <property type="entry name" value="HTH_CROC1"/>
    <property type="match status" value="1"/>
</dbReference>
<name>A0A7I9YYC7_MYCBU</name>
<protein>
    <recommendedName>
        <fullName evidence="2">HTH cro/C1-type domain-containing protein</fullName>
    </recommendedName>
</protein>
<dbReference type="Gene3D" id="1.10.260.40">
    <property type="entry name" value="lambda repressor-like DNA-binding domains"/>
    <property type="match status" value="1"/>
</dbReference>
<evidence type="ECO:0000256" key="1">
    <source>
        <dbReference type="SAM" id="Phobius"/>
    </source>
</evidence>
<keyword evidence="1" id="KW-0472">Membrane</keyword>
<evidence type="ECO:0000259" key="2">
    <source>
        <dbReference type="PROSITE" id="PS50943"/>
    </source>
</evidence>
<organism evidence="3 4">
    <name type="scientific">Mycobacterium bourgelatii</name>
    <dbReference type="NCBI Taxonomy" id="1273442"/>
    <lineage>
        <taxon>Bacteria</taxon>
        <taxon>Bacillati</taxon>
        <taxon>Actinomycetota</taxon>
        <taxon>Actinomycetes</taxon>
        <taxon>Mycobacteriales</taxon>
        <taxon>Mycobacteriaceae</taxon>
        <taxon>Mycobacterium</taxon>
    </lineage>
</organism>
<sequence>MKFSLEALGMVIREHREVKVPKMTQDELGAKAGYKKGASVSISRIESGLTRPGSDRFDAIALALGLSPAELEAEAAKRTLELAKERGEPRVGAAAGSGEDRIKDRIKRVQHEVERRTGLITELGDAFNTAHDRARDDFVMKFVAIARGINGAPQPEPVGLEDDDVTEDAQAQAKYRLRSTSYGVRYALAGGAGGAVAGAALGGAAAYGTFMAAVSFGTASTGTAIGGLTGVAASNAALALLGGGTLAAGGAGVAGGAALLAGIVAAPALLLAVGGLVWMVKRSRKQQQQLMEQLNEVDAEIAATHRSFEALVDILPRATEILDYVAVHSGHALKRWERRLGLRPLDWDSMSPEDIQRYYDFSEVAAAQLAVVSINVQGLMASRGEDREKLIEFIDEVLTEAQSTIESLV</sequence>
<proteinExistence type="predicted"/>
<dbReference type="SUPFAM" id="SSF47413">
    <property type="entry name" value="lambda repressor-like DNA-binding domains"/>
    <property type="match status" value="1"/>
</dbReference>
<keyword evidence="1" id="KW-1133">Transmembrane helix</keyword>
<dbReference type="Pfam" id="PF01381">
    <property type="entry name" value="HTH_3"/>
    <property type="match status" value="1"/>
</dbReference>
<evidence type="ECO:0000313" key="4">
    <source>
        <dbReference type="Proteomes" id="UP000465360"/>
    </source>
</evidence>
<feature type="transmembrane region" description="Helical" evidence="1">
    <location>
        <begin position="186"/>
        <end position="207"/>
    </location>
</feature>
<comment type="caution">
    <text evidence="3">The sequence shown here is derived from an EMBL/GenBank/DDBJ whole genome shotgun (WGS) entry which is preliminary data.</text>
</comment>